<reference evidence="1 2" key="1">
    <citation type="submission" date="2019-07" db="EMBL/GenBank/DDBJ databases">
        <title>Chromosome genome assembly for large yellow croaker.</title>
        <authorList>
            <person name="Xiao S."/>
        </authorList>
    </citation>
    <scope>NUCLEOTIDE SEQUENCE [LARGE SCALE GENOMIC DNA]</scope>
    <source>
        <strain evidence="1">JMULYC20181020</strain>
        <tissue evidence="1">Muscle</tissue>
    </source>
</reference>
<evidence type="ECO:0000313" key="1">
    <source>
        <dbReference type="EMBL" id="KAE8301133.1"/>
    </source>
</evidence>
<dbReference type="EMBL" id="REGW02000001">
    <property type="protein sequence ID" value="KAE8301133.1"/>
    <property type="molecule type" value="Genomic_DNA"/>
</dbReference>
<proteinExistence type="predicted"/>
<organism evidence="1 2">
    <name type="scientific">Larimichthys crocea</name>
    <name type="common">Large yellow croaker</name>
    <name type="synonym">Pseudosciaena crocea</name>
    <dbReference type="NCBI Taxonomy" id="215358"/>
    <lineage>
        <taxon>Eukaryota</taxon>
        <taxon>Metazoa</taxon>
        <taxon>Chordata</taxon>
        <taxon>Craniata</taxon>
        <taxon>Vertebrata</taxon>
        <taxon>Euteleostomi</taxon>
        <taxon>Actinopterygii</taxon>
        <taxon>Neopterygii</taxon>
        <taxon>Teleostei</taxon>
        <taxon>Neoteleostei</taxon>
        <taxon>Acanthomorphata</taxon>
        <taxon>Eupercaria</taxon>
        <taxon>Sciaenidae</taxon>
        <taxon>Larimichthys</taxon>
    </lineage>
</organism>
<dbReference type="Proteomes" id="UP000424527">
    <property type="component" value="Unassembled WGS sequence"/>
</dbReference>
<sequence>MDETDLRVYMGLLILADVYRSQGEAAVSLWDGKRGRAIFRATMPVIRFYAYSRLLRFNDREMRHVRPATDKLAPIRELAHCLLERNITMVGTDRKNKPKLQPSLRCSQGREGGLVFSHSTPWSYLAKKNKNVLLMSMRHIEPEVSDQRDRKPTVVLDYNHNKGGVDNLDK</sequence>
<dbReference type="PANTHER" id="PTHR46599">
    <property type="entry name" value="PIGGYBAC TRANSPOSABLE ELEMENT-DERIVED PROTEIN 4"/>
    <property type="match status" value="1"/>
</dbReference>
<keyword evidence="2" id="KW-1185">Reference proteome</keyword>
<accession>A0A6G0JC62</accession>
<gene>
    <name evidence="1" type="ORF">D5F01_LYC01293</name>
</gene>
<name>A0A6G0JC62_LARCR</name>
<dbReference type="PANTHER" id="PTHR46599:SF6">
    <property type="entry name" value="DUAL SPECIFICITY PHOSPHATASE 26"/>
    <property type="match status" value="1"/>
</dbReference>
<comment type="caution">
    <text evidence="1">The sequence shown here is derived from an EMBL/GenBank/DDBJ whole genome shotgun (WGS) entry which is preliminary data.</text>
</comment>
<dbReference type="AlphaFoldDB" id="A0A6G0JC62"/>
<protein>
    <submittedName>
        <fullName evidence="1">Uncharacterized protein</fullName>
    </submittedName>
</protein>
<evidence type="ECO:0000313" key="2">
    <source>
        <dbReference type="Proteomes" id="UP000424527"/>
    </source>
</evidence>